<organism evidence="1 2">
    <name type="scientific">Roseomonas acroporae</name>
    <dbReference type="NCBI Taxonomy" id="2937791"/>
    <lineage>
        <taxon>Bacteria</taxon>
        <taxon>Pseudomonadati</taxon>
        <taxon>Pseudomonadota</taxon>
        <taxon>Alphaproteobacteria</taxon>
        <taxon>Acetobacterales</taxon>
        <taxon>Roseomonadaceae</taxon>
        <taxon>Roseomonas</taxon>
    </lineage>
</organism>
<dbReference type="RefSeq" id="WP_248667037.1">
    <property type="nucleotide sequence ID" value="NZ_JALPRX010000043.1"/>
</dbReference>
<keyword evidence="2" id="KW-1185">Reference proteome</keyword>
<dbReference type="Proteomes" id="UP001139516">
    <property type="component" value="Unassembled WGS sequence"/>
</dbReference>
<accession>A0A9X1Y895</accession>
<dbReference type="AlphaFoldDB" id="A0A9X1Y895"/>
<gene>
    <name evidence="1" type="ORF">M0638_11020</name>
</gene>
<name>A0A9X1Y895_9PROT</name>
<sequence>MRPAQFLRSAAVLALAAISVLAVVVFVALRLGVISPAEAGAGVQVVGNWQRDPRPGSQGLRGEQQVRRVIPAMIELRTLASRTGTTQDGRPLLERVASRTAIASPRALDLDAVEVVLTETGPRIRLRCADGAACWEVHSYDGDDALTGTAQVPVRDLVWDDAGTVERARDRLVSLLRAAR</sequence>
<evidence type="ECO:0000313" key="2">
    <source>
        <dbReference type="Proteomes" id="UP001139516"/>
    </source>
</evidence>
<evidence type="ECO:0000313" key="1">
    <source>
        <dbReference type="EMBL" id="MCK8784912.1"/>
    </source>
</evidence>
<protein>
    <submittedName>
        <fullName evidence="1">Uncharacterized protein</fullName>
    </submittedName>
</protein>
<proteinExistence type="predicted"/>
<dbReference type="EMBL" id="JALPRX010000043">
    <property type="protein sequence ID" value="MCK8784912.1"/>
    <property type="molecule type" value="Genomic_DNA"/>
</dbReference>
<reference evidence="1" key="1">
    <citation type="submission" date="2022-04" db="EMBL/GenBank/DDBJ databases">
        <title>Roseomonas acroporae sp. nov., isolated from coral Acropora digitifera.</title>
        <authorList>
            <person name="Sun H."/>
        </authorList>
    </citation>
    <scope>NUCLEOTIDE SEQUENCE</scope>
    <source>
        <strain evidence="1">NAR14</strain>
    </source>
</reference>
<comment type="caution">
    <text evidence="1">The sequence shown here is derived from an EMBL/GenBank/DDBJ whole genome shotgun (WGS) entry which is preliminary data.</text>
</comment>